<dbReference type="Proteomes" id="UP000266489">
    <property type="component" value="Unassembled WGS sequence"/>
</dbReference>
<dbReference type="Pfam" id="PF13669">
    <property type="entry name" value="Glyoxalase_4"/>
    <property type="match status" value="1"/>
</dbReference>
<gene>
    <name evidence="4" type="primary">mce</name>
    <name evidence="4" type="ORF">SMC5_02160</name>
</gene>
<dbReference type="PANTHER" id="PTHR43048:SF3">
    <property type="entry name" value="METHYLMALONYL-COA EPIMERASE, MITOCHONDRIAL"/>
    <property type="match status" value="1"/>
</dbReference>
<evidence type="ECO:0000259" key="3">
    <source>
        <dbReference type="PROSITE" id="PS51819"/>
    </source>
</evidence>
<dbReference type="GO" id="GO:0046872">
    <property type="term" value="F:metal ion binding"/>
    <property type="evidence" value="ECO:0007669"/>
    <property type="project" value="UniProtKB-KW"/>
</dbReference>
<keyword evidence="4" id="KW-0413">Isomerase</keyword>
<evidence type="ECO:0000256" key="2">
    <source>
        <dbReference type="ARBA" id="ARBA00022723"/>
    </source>
</evidence>
<dbReference type="InterPro" id="IPR051785">
    <property type="entry name" value="MMCE/EMCE_epimerase"/>
</dbReference>
<accession>A0A398DF21</accession>
<keyword evidence="2" id="KW-0479">Metal-binding</keyword>
<comment type="caution">
    <text evidence="4">The sequence shown here is derived from an EMBL/GenBank/DDBJ whole genome shotgun (WGS) entry which is preliminary data.</text>
</comment>
<dbReference type="EC" id="5.1.99.1" evidence="4"/>
<dbReference type="InterPro" id="IPR037523">
    <property type="entry name" value="VOC_core"/>
</dbReference>
<dbReference type="PANTHER" id="PTHR43048">
    <property type="entry name" value="METHYLMALONYL-COA EPIMERASE"/>
    <property type="match status" value="1"/>
</dbReference>
<dbReference type="OrthoDB" id="9788468at2"/>
<evidence type="ECO:0000313" key="5">
    <source>
        <dbReference type="Proteomes" id="UP000266489"/>
    </source>
</evidence>
<dbReference type="InterPro" id="IPR029068">
    <property type="entry name" value="Glyas_Bleomycin-R_OHBP_Dase"/>
</dbReference>
<feature type="domain" description="VOC" evidence="3">
    <location>
        <begin position="5"/>
        <end position="133"/>
    </location>
</feature>
<evidence type="ECO:0000313" key="4">
    <source>
        <dbReference type="EMBL" id="RIE14236.1"/>
    </source>
</evidence>
<dbReference type="CDD" id="cd07249">
    <property type="entry name" value="MMCE"/>
    <property type="match status" value="1"/>
</dbReference>
<dbReference type="InterPro" id="IPR017515">
    <property type="entry name" value="MeMalonyl-CoA_epimerase"/>
</dbReference>
<dbReference type="GO" id="GO:0046491">
    <property type="term" value="P:L-methylmalonyl-CoA metabolic process"/>
    <property type="evidence" value="ECO:0007669"/>
    <property type="project" value="TreeGrafter"/>
</dbReference>
<dbReference type="EMBL" id="QXIU01000055">
    <property type="protein sequence ID" value="RIE14236.1"/>
    <property type="molecule type" value="Genomic_DNA"/>
</dbReference>
<protein>
    <submittedName>
        <fullName evidence="4">Methylmalonyl-CoA epimerase</fullName>
        <ecNumber evidence="4">5.1.99.1</ecNumber>
    </submittedName>
</protein>
<dbReference type="SUPFAM" id="SSF54593">
    <property type="entry name" value="Glyoxalase/Bleomycin resistance protein/Dihydroxybiphenyl dioxygenase"/>
    <property type="match status" value="1"/>
</dbReference>
<sequence>MNIKNIDHIGIVVNNIQESLSFWQTSLGIEPHGTQEVPQQKLKTAFLPVGDTEIELLESTSPDSSVAKFLEKHGEGLHHIAIRVDDIEAALAELKTKGIKLIDETPRNGAGGARIAFVHPKATHGVLLELCERKQK</sequence>
<dbReference type="Gene3D" id="3.10.180.10">
    <property type="entry name" value="2,3-Dihydroxybiphenyl 1,2-Dioxygenase, domain 1"/>
    <property type="match status" value="1"/>
</dbReference>
<evidence type="ECO:0000256" key="1">
    <source>
        <dbReference type="ARBA" id="ARBA00009308"/>
    </source>
</evidence>
<dbReference type="GO" id="GO:0004493">
    <property type="term" value="F:methylmalonyl-CoA epimerase activity"/>
    <property type="evidence" value="ECO:0007669"/>
    <property type="project" value="UniProtKB-EC"/>
</dbReference>
<dbReference type="NCBIfam" id="TIGR03081">
    <property type="entry name" value="metmalonyl_epim"/>
    <property type="match status" value="1"/>
</dbReference>
<dbReference type="PROSITE" id="PS51819">
    <property type="entry name" value="VOC"/>
    <property type="match status" value="1"/>
</dbReference>
<organism evidence="4 5">
    <name type="scientific">Candidatus Cryosericum odellii</name>
    <dbReference type="NCBI Taxonomy" id="2290917"/>
    <lineage>
        <taxon>Bacteria</taxon>
        <taxon>Pseudomonadati</taxon>
        <taxon>Caldisericota/Cryosericota group</taxon>
        <taxon>Candidatus Cryosericota</taxon>
        <taxon>Candidatus Cryosericia</taxon>
        <taxon>Candidatus Cryosericales</taxon>
        <taxon>Candidatus Cryosericaceae</taxon>
        <taxon>Candidatus Cryosericum</taxon>
    </lineage>
</organism>
<proteinExistence type="inferred from homology"/>
<dbReference type="RefSeq" id="WP_119119410.1">
    <property type="nucleotide sequence ID" value="NZ_QXIU01000055.1"/>
</dbReference>
<dbReference type="AlphaFoldDB" id="A0A398DF21"/>
<reference evidence="4 5" key="1">
    <citation type="submission" date="2018-09" db="EMBL/GenBank/DDBJ databases">
        <title>Discovery and Ecogenomic Context for Candidatus Cryosericales, a Global Caldiserica Order Active in Thawing Permafrost.</title>
        <authorList>
            <person name="Martinez M.A."/>
            <person name="Woodcroft B.J."/>
            <person name="Ignacio Espinoza J.C."/>
            <person name="Zayed A."/>
            <person name="Singleton C.M."/>
            <person name="Boyd J."/>
            <person name="Li Y.-F."/>
            <person name="Purvine S."/>
            <person name="Maughan H."/>
            <person name="Hodgkins S.B."/>
            <person name="Anderson D."/>
            <person name="Sederholm M."/>
            <person name="Temperton B."/>
            <person name="Saleska S.R."/>
            <person name="Tyson G.W."/>
            <person name="Rich V.I."/>
        </authorList>
    </citation>
    <scope>NUCLEOTIDE SEQUENCE [LARGE SCALE GENOMIC DNA]</scope>
    <source>
        <strain evidence="4 5">SMC5</strain>
    </source>
</reference>
<comment type="similarity">
    <text evidence="1">Belongs to the methylmalonyl-CoA epimerase family.</text>
</comment>
<name>A0A398DF21_9BACT</name>